<evidence type="ECO:0008006" key="3">
    <source>
        <dbReference type="Google" id="ProtNLM"/>
    </source>
</evidence>
<accession>A0ABU3WNW6</accession>
<organism evidence="1 2">
    <name type="scientific">Rhodococcus zopfii</name>
    <dbReference type="NCBI Taxonomy" id="43772"/>
    <lineage>
        <taxon>Bacteria</taxon>
        <taxon>Bacillati</taxon>
        <taxon>Actinomycetota</taxon>
        <taxon>Actinomycetes</taxon>
        <taxon>Mycobacteriales</taxon>
        <taxon>Nocardiaceae</taxon>
        <taxon>Rhodococcus</taxon>
    </lineage>
</organism>
<reference evidence="1 2" key="1">
    <citation type="submission" date="2019-10" db="EMBL/GenBank/DDBJ databases">
        <title>Draft Genome Assembly of Rhodococcus zopfii DSM44189.</title>
        <authorList>
            <person name="Sutton J.M."/>
            <person name="Akob D.M."/>
            <person name="Bushman T.J."/>
        </authorList>
    </citation>
    <scope>NUCLEOTIDE SEQUENCE [LARGE SCALE GENOMIC DNA]</scope>
    <source>
        <strain evidence="1 2">DSM 44189</strain>
    </source>
</reference>
<gene>
    <name evidence="1" type="ORF">F8M49_10460</name>
</gene>
<comment type="caution">
    <text evidence="1">The sequence shown here is derived from an EMBL/GenBank/DDBJ whole genome shotgun (WGS) entry which is preliminary data.</text>
</comment>
<name>A0ABU3WNW6_9NOCA</name>
<evidence type="ECO:0000313" key="2">
    <source>
        <dbReference type="Proteomes" id="UP001275440"/>
    </source>
</evidence>
<evidence type="ECO:0000313" key="1">
    <source>
        <dbReference type="EMBL" id="MDV2475692.1"/>
    </source>
</evidence>
<proteinExistence type="predicted"/>
<protein>
    <recommendedName>
        <fullName evidence="3">Transposase</fullName>
    </recommendedName>
</protein>
<dbReference type="Proteomes" id="UP001275440">
    <property type="component" value="Unassembled WGS sequence"/>
</dbReference>
<sequence length="61" mass="6726">MLGPRPQRRTVADEQMTLRWCAAAMVGAGKKFRRINAHLPAPRTALDREATVVHTDRASAA</sequence>
<dbReference type="EMBL" id="WBMO01000001">
    <property type="protein sequence ID" value="MDV2475692.1"/>
    <property type="molecule type" value="Genomic_DNA"/>
</dbReference>
<keyword evidence="2" id="KW-1185">Reference proteome</keyword>